<dbReference type="Gene3D" id="3.40.50.300">
    <property type="entry name" value="P-loop containing nucleotide triphosphate hydrolases"/>
    <property type="match status" value="1"/>
</dbReference>
<dbReference type="Proteomes" id="UP000317909">
    <property type="component" value="Chromosome"/>
</dbReference>
<dbReference type="RefSeq" id="WP_145435774.1">
    <property type="nucleotide sequence ID" value="NZ_CP036339.1"/>
</dbReference>
<dbReference type="OrthoDB" id="280696at2"/>
<dbReference type="InterPro" id="IPR027417">
    <property type="entry name" value="P-loop_NTPase"/>
</dbReference>
<evidence type="ECO:0008006" key="3">
    <source>
        <dbReference type="Google" id="ProtNLM"/>
    </source>
</evidence>
<organism evidence="1 2">
    <name type="scientific">Lacipirellula limnantheis</name>
    <dbReference type="NCBI Taxonomy" id="2528024"/>
    <lineage>
        <taxon>Bacteria</taxon>
        <taxon>Pseudomonadati</taxon>
        <taxon>Planctomycetota</taxon>
        <taxon>Planctomycetia</taxon>
        <taxon>Pirellulales</taxon>
        <taxon>Lacipirellulaceae</taxon>
        <taxon>Lacipirellula</taxon>
    </lineage>
</organism>
<dbReference type="EMBL" id="CP036339">
    <property type="protein sequence ID" value="QDT76020.1"/>
    <property type="molecule type" value="Genomic_DNA"/>
</dbReference>
<reference evidence="1 2" key="1">
    <citation type="submission" date="2019-02" db="EMBL/GenBank/DDBJ databases">
        <title>Deep-cultivation of Planctomycetes and their phenomic and genomic characterization uncovers novel biology.</title>
        <authorList>
            <person name="Wiegand S."/>
            <person name="Jogler M."/>
            <person name="Boedeker C."/>
            <person name="Pinto D."/>
            <person name="Vollmers J."/>
            <person name="Rivas-Marin E."/>
            <person name="Kohn T."/>
            <person name="Peeters S.H."/>
            <person name="Heuer A."/>
            <person name="Rast P."/>
            <person name="Oberbeckmann S."/>
            <person name="Bunk B."/>
            <person name="Jeske O."/>
            <person name="Meyerdierks A."/>
            <person name="Storesund J.E."/>
            <person name="Kallscheuer N."/>
            <person name="Luecker S."/>
            <person name="Lage O.M."/>
            <person name="Pohl T."/>
            <person name="Merkel B.J."/>
            <person name="Hornburger P."/>
            <person name="Mueller R.-W."/>
            <person name="Bruemmer F."/>
            <person name="Labrenz M."/>
            <person name="Spormann A.M."/>
            <person name="Op den Camp H."/>
            <person name="Overmann J."/>
            <person name="Amann R."/>
            <person name="Jetten M.S.M."/>
            <person name="Mascher T."/>
            <person name="Medema M.H."/>
            <person name="Devos D.P."/>
            <person name="Kaster A.-K."/>
            <person name="Ovreas L."/>
            <person name="Rohde M."/>
            <person name="Galperin M.Y."/>
            <person name="Jogler C."/>
        </authorList>
    </citation>
    <scope>NUCLEOTIDE SEQUENCE [LARGE SCALE GENOMIC DNA]</scope>
    <source>
        <strain evidence="1 2">I41</strain>
    </source>
</reference>
<sequence length="469" mass="52210">MNIIQACKDERLFRPYFGKEYPTFSTWRWVMRAIYGLPITSEKGREFIQEVTGRDPNKLNPNGYSQAVVLTGRRSGKSKSIAAVGAYEAVLAGHERRLSKGEPGYVGIYSPTKLQSGIVKKYIHGLFQEAPALRNEIVRETQMGFELRNGITIGIFAGDFRTVRGFTLLAAIVDEVCFFGMEAEQQKVKSDTELISAIRPGLTTTEGRLLTISSVYAKRGWAYNTWKRDFGNDDAEDCLVVSAPSRVMNPTLSQKHIDNALRDDYAKARAEYFSEWRDDVGLFIPREVVEALVMKGVDELQPRRDQKYWAFVDVSGGRGDAAALAVAAKVDGELTIHHVGHWKAPFDPERVVTEMVATLKRYGLSRVVGDNYAGEWVASAFTKRGIKYAKSEKNKSELYLELLPKLCSGGIRLLDHEPTIAQLCALERRTRSGGRDTIDHPPGGHDDLANVIAGVCQVAITPRIQVGAF</sequence>
<evidence type="ECO:0000313" key="2">
    <source>
        <dbReference type="Proteomes" id="UP000317909"/>
    </source>
</evidence>
<dbReference type="Gene3D" id="3.30.420.240">
    <property type="match status" value="1"/>
</dbReference>
<dbReference type="KEGG" id="llh:I41_52650"/>
<dbReference type="AlphaFoldDB" id="A0A517U628"/>
<proteinExistence type="predicted"/>
<gene>
    <name evidence="1" type="ORF">I41_52650</name>
</gene>
<protein>
    <recommendedName>
        <fullName evidence="3">Terminase-like family protein</fullName>
    </recommendedName>
</protein>
<evidence type="ECO:0000313" key="1">
    <source>
        <dbReference type="EMBL" id="QDT76020.1"/>
    </source>
</evidence>
<keyword evidence="2" id="KW-1185">Reference proteome</keyword>
<name>A0A517U628_9BACT</name>
<accession>A0A517U628</accession>